<evidence type="ECO:0000313" key="1">
    <source>
        <dbReference type="EMBL" id="MDO6348501.1"/>
    </source>
</evidence>
<organism evidence="1 2">
    <name type="scientific">Streptococcus oralis</name>
    <dbReference type="NCBI Taxonomy" id="1303"/>
    <lineage>
        <taxon>Bacteria</taxon>
        <taxon>Bacillati</taxon>
        <taxon>Bacillota</taxon>
        <taxon>Bacilli</taxon>
        <taxon>Lactobacillales</taxon>
        <taxon>Streptococcaceae</taxon>
        <taxon>Streptococcus</taxon>
    </lineage>
</organism>
<proteinExistence type="predicted"/>
<reference evidence="1" key="1">
    <citation type="submission" date="2023-07" db="EMBL/GenBank/DDBJ databases">
        <title>Whole Genome Sequencing of Colonoscopy isolates.</title>
        <authorList>
            <person name="Surve S.V."/>
            <person name="Valls R.A."/>
            <person name="Barrak K.E."/>
            <person name="Gardner T.B."/>
            <person name="O'Toole G.A."/>
        </authorList>
    </citation>
    <scope>NUCLEOTIDE SEQUENCE</scope>
    <source>
        <strain evidence="1">GP0012</strain>
    </source>
</reference>
<dbReference type="AlphaFoldDB" id="A0AAW7WAY1"/>
<name>A0AAW7WAY1_STROR</name>
<protein>
    <submittedName>
        <fullName evidence="1">Uncharacterized protein</fullName>
    </submittedName>
</protein>
<accession>A0AAW7WAY1</accession>
<dbReference type="Proteomes" id="UP001170022">
    <property type="component" value="Unassembled WGS sequence"/>
</dbReference>
<sequence length="405" mass="47608">MKGYDNMDLPVEQILARRISQNFSNCLKKSRYKRSTFPGNNSDLKRIEEDDRIIEYKYKNGKMTTSSIITEGFIQSCIEIFKCDKIDFIFGGEEELESLLYLIFYSASRLAFIHDLDAGRKGPKPRIRAKNKRDIMLQKSLCNLFSFSAEYCTKRQNLADLKISEMHFYEYVDREIRFFGQNFVPINAILNNDNFEDLFYISIPFNEIFRFFWAFIKDKFTLSFKHKIIKYLVTVPPGSKEKPIKFHEVSQRINDWLYEDVANIIIPDVISRLENNQIFSLGLIVKNLLDARSRLFKDYSNAQQDSIINAEIVKTSFINVEEFEEQFISEEEIRCGDLYSKINEVNKSGHDLRIDYRIENNKRAINFFAKNILQDIEALCESLTSIQKTFLNTVSIEMEETILNI</sequence>
<gene>
    <name evidence="1" type="ORF">Q4441_07880</name>
</gene>
<evidence type="ECO:0000313" key="2">
    <source>
        <dbReference type="Proteomes" id="UP001170022"/>
    </source>
</evidence>
<comment type="caution">
    <text evidence="1">The sequence shown here is derived from an EMBL/GenBank/DDBJ whole genome shotgun (WGS) entry which is preliminary data.</text>
</comment>
<dbReference type="EMBL" id="JAUONQ010000008">
    <property type="protein sequence ID" value="MDO6348501.1"/>
    <property type="molecule type" value="Genomic_DNA"/>
</dbReference>